<sequence length="283" mass="31642">MLDTPCTLSEESAHARLSGFCWPDGTVFCPRCRETAIYHLASGRKRCGGCGYTFHDFSGRWLNSAGLGSSHWLCFIRLFCQGRPLKEAAEALGRSYNVVYKAATVCRFAITAGSLDGAQIMGRQTGLSACLHKGKVQGLNHVQCQTPPVFGIIERRGMAFLDYLPHFTTEDILHFHRSFHLPASCHGNILVTGAYRRYSSLILCGSPDFPWYLITPEHGSRPAATPFCAFVLEQLKGYKGISPPRFPLYLKEIEFRYNHAPEKQEELLAKRLCGFVPDETDID</sequence>
<protein>
    <submittedName>
        <fullName evidence="2">Transposase, putative</fullName>
    </submittedName>
</protein>
<dbReference type="AlphaFoldDB" id="C8X080"/>
<dbReference type="KEGG" id="drt:Dret_0407"/>
<dbReference type="InterPro" id="IPR024442">
    <property type="entry name" value="Transposase_Zn_ribbon"/>
</dbReference>
<feature type="domain" description="Transposase zinc-ribbon" evidence="1">
    <location>
        <begin position="8"/>
        <end position="53"/>
    </location>
</feature>
<evidence type="ECO:0000313" key="3">
    <source>
        <dbReference type="Proteomes" id="UP000001052"/>
    </source>
</evidence>
<dbReference type="Pfam" id="PF12760">
    <property type="entry name" value="Zn_ribbon_IS1595"/>
    <property type="match status" value="1"/>
</dbReference>
<dbReference type="eggNOG" id="COG3677">
    <property type="taxonomic scope" value="Bacteria"/>
</dbReference>
<organism evidence="2 3">
    <name type="scientific">Desulfohalobium retbaense (strain ATCC 49708 / DSM 5692 / JCM 16813 / HR100)</name>
    <dbReference type="NCBI Taxonomy" id="485915"/>
    <lineage>
        <taxon>Bacteria</taxon>
        <taxon>Pseudomonadati</taxon>
        <taxon>Thermodesulfobacteriota</taxon>
        <taxon>Desulfovibrionia</taxon>
        <taxon>Desulfovibrionales</taxon>
        <taxon>Desulfohalobiaceae</taxon>
        <taxon>Desulfohalobium</taxon>
    </lineage>
</organism>
<proteinExistence type="predicted"/>
<gene>
    <name evidence="2" type="ordered locus">Dret_0407</name>
</gene>
<evidence type="ECO:0000313" key="2">
    <source>
        <dbReference type="EMBL" id="ACV67705.1"/>
    </source>
</evidence>
<dbReference type="EMBL" id="CP001734">
    <property type="protein sequence ID" value="ACV67705.1"/>
    <property type="molecule type" value="Genomic_DNA"/>
</dbReference>
<reference evidence="3" key="1">
    <citation type="submission" date="2009-09" db="EMBL/GenBank/DDBJ databases">
        <title>The complete chromosome of Desulfohalobium retbaense DSM 5692.</title>
        <authorList>
            <consortium name="US DOE Joint Genome Institute (JGI-PGF)"/>
            <person name="Lucas S."/>
            <person name="Copeland A."/>
            <person name="Lapidus A."/>
            <person name="Glavina del Rio T."/>
            <person name="Dalin E."/>
            <person name="Tice H."/>
            <person name="Bruce D."/>
            <person name="Goodwin L."/>
            <person name="Pitluck S."/>
            <person name="Kyrpides N."/>
            <person name="Mavromatis K."/>
            <person name="Ivanova N."/>
            <person name="Mikhailova N."/>
            <person name="Munk A.C."/>
            <person name="Brettin T."/>
            <person name="Detter J.C."/>
            <person name="Han C."/>
            <person name="Tapia R."/>
            <person name="Larimer F."/>
            <person name="Land M."/>
            <person name="Hauser L."/>
            <person name="Markowitz V."/>
            <person name="Cheng J.-F."/>
            <person name="Hugenholtz P."/>
            <person name="Woyke T."/>
            <person name="Wu D."/>
            <person name="Spring S."/>
            <person name="Klenk H.-P."/>
            <person name="Eisen J.A."/>
        </authorList>
    </citation>
    <scope>NUCLEOTIDE SEQUENCE [LARGE SCALE GENOMIC DNA]</scope>
    <source>
        <strain evidence="3">DSM 5692</strain>
    </source>
</reference>
<dbReference type="HOGENOM" id="CLU_044348_11_0_7"/>
<dbReference type="RefSeq" id="WP_015750863.1">
    <property type="nucleotide sequence ID" value="NC_013223.1"/>
</dbReference>
<keyword evidence="3" id="KW-1185">Reference proteome</keyword>
<dbReference type="Proteomes" id="UP000001052">
    <property type="component" value="Chromosome"/>
</dbReference>
<evidence type="ECO:0000259" key="1">
    <source>
        <dbReference type="Pfam" id="PF12760"/>
    </source>
</evidence>
<reference evidence="2 3" key="2">
    <citation type="journal article" date="2010" name="Stand. Genomic Sci.">
        <title>Complete genome sequence of Desulfohalobium retbaense type strain (HR(100)).</title>
        <authorList>
            <person name="Spring S."/>
            <person name="Nolan M."/>
            <person name="Lapidus A."/>
            <person name="Glavina Del Rio T."/>
            <person name="Copeland A."/>
            <person name="Tice H."/>
            <person name="Cheng J.F."/>
            <person name="Lucas S."/>
            <person name="Land M."/>
            <person name="Chen F."/>
            <person name="Bruce D."/>
            <person name="Goodwin L."/>
            <person name="Pitluck S."/>
            <person name="Ivanova N."/>
            <person name="Mavromatis K."/>
            <person name="Mikhailova N."/>
            <person name="Pati A."/>
            <person name="Chen A."/>
            <person name="Palaniappan K."/>
            <person name="Hauser L."/>
            <person name="Chang Y.J."/>
            <person name="Jeffries C.D."/>
            <person name="Munk C."/>
            <person name="Kiss H."/>
            <person name="Chain P."/>
            <person name="Han C."/>
            <person name="Brettin T."/>
            <person name="Detter J.C."/>
            <person name="Schuler E."/>
            <person name="Goker M."/>
            <person name="Rohde M."/>
            <person name="Bristow J."/>
            <person name="Eisen J.A."/>
            <person name="Markowitz V."/>
            <person name="Hugenholtz P."/>
            <person name="Kyrpides N.C."/>
            <person name="Klenk H.P."/>
        </authorList>
    </citation>
    <scope>NUCLEOTIDE SEQUENCE [LARGE SCALE GENOMIC DNA]</scope>
    <source>
        <strain evidence="2 3">DSM 5692</strain>
    </source>
</reference>
<accession>C8X080</accession>
<name>C8X080_DESRD</name>